<dbReference type="RefSeq" id="WP_070391496.1">
    <property type="nucleotide sequence ID" value="NZ_CP017599.1"/>
</dbReference>
<dbReference type="AlphaFoldDB" id="A0A1D8TNL2"/>
<dbReference type="OrthoDB" id="572420at2"/>
<sequence>MSLNYLLDENVNPVYQIQLRRQAPDLVVRAVGDPATPPKGTQDPEIICWCEEYDFVLVTNNRKSMPVNLADHLTEGRHVPGIFILSPKLNIGETIQQLIFIAEASFENEYQDQIIHLTMI</sequence>
<accession>A0A1D8TNL2</accession>
<dbReference type="EMBL" id="CP017599">
    <property type="protein sequence ID" value="AOW98995.1"/>
    <property type="molecule type" value="Genomic_DNA"/>
</dbReference>
<gene>
    <name evidence="2" type="ORF">BJP34_05630</name>
</gene>
<evidence type="ECO:0000313" key="2">
    <source>
        <dbReference type="EMBL" id="AOW98995.1"/>
    </source>
</evidence>
<reference evidence="3" key="1">
    <citation type="submission" date="2016-10" db="EMBL/GenBank/DDBJ databases">
        <title>Comparative genomics uncovers the prolific and rare metabolic potential of the cyanobacterial genus Moorea.</title>
        <authorList>
            <person name="Leao T."/>
            <person name="Castelao G."/>
            <person name="Korobeynikov A."/>
            <person name="Monroe E.A."/>
            <person name="Podell S."/>
            <person name="Glukhov E."/>
            <person name="Allen E."/>
            <person name="Gerwick W.H."/>
            <person name="Gerwick L."/>
        </authorList>
    </citation>
    <scope>NUCLEOTIDE SEQUENCE [LARGE SCALE GENOMIC DNA]</scope>
    <source>
        <strain evidence="3">PAL-8-15-08-1</strain>
    </source>
</reference>
<dbReference type="Pfam" id="PF18480">
    <property type="entry name" value="DUF5615"/>
    <property type="match status" value="1"/>
</dbReference>
<feature type="domain" description="DUF5615" evidence="1">
    <location>
        <begin position="5"/>
        <end position="62"/>
    </location>
</feature>
<name>A0A1D8TNL2_9CYAN</name>
<evidence type="ECO:0000313" key="3">
    <source>
        <dbReference type="Proteomes" id="UP000177870"/>
    </source>
</evidence>
<dbReference type="KEGG" id="mpro:BJP34_05630"/>
<proteinExistence type="predicted"/>
<protein>
    <recommendedName>
        <fullName evidence="1">DUF5615 domain-containing protein</fullName>
    </recommendedName>
</protein>
<organism evidence="2 3">
    <name type="scientific">Moorena producens PAL-8-15-08-1</name>
    <dbReference type="NCBI Taxonomy" id="1458985"/>
    <lineage>
        <taxon>Bacteria</taxon>
        <taxon>Bacillati</taxon>
        <taxon>Cyanobacteriota</taxon>
        <taxon>Cyanophyceae</taxon>
        <taxon>Coleofasciculales</taxon>
        <taxon>Coleofasciculaceae</taxon>
        <taxon>Moorena</taxon>
    </lineage>
</organism>
<dbReference type="STRING" id="1458985.BJP34_05630"/>
<evidence type="ECO:0000259" key="1">
    <source>
        <dbReference type="Pfam" id="PF18480"/>
    </source>
</evidence>
<dbReference type="Proteomes" id="UP000177870">
    <property type="component" value="Chromosome"/>
</dbReference>
<dbReference type="InterPro" id="IPR041049">
    <property type="entry name" value="DUF5615"/>
</dbReference>